<feature type="transmembrane region" description="Helical" evidence="1">
    <location>
        <begin position="21"/>
        <end position="45"/>
    </location>
</feature>
<feature type="transmembrane region" description="Helical" evidence="1">
    <location>
        <begin position="353"/>
        <end position="375"/>
    </location>
</feature>
<feature type="transmembrane region" description="Helical" evidence="1">
    <location>
        <begin position="65"/>
        <end position="86"/>
    </location>
</feature>
<comment type="caution">
    <text evidence="2">The sequence shown here is derived from an EMBL/GenBank/DDBJ whole genome shotgun (WGS) entry which is preliminary data.</text>
</comment>
<keyword evidence="1" id="KW-0812">Transmembrane</keyword>
<keyword evidence="1" id="KW-0472">Membrane</keyword>
<evidence type="ECO:0000313" key="3">
    <source>
        <dbReference type="Proteomes" id="UP000216429"/>
    </source>
</evidence>
<accession>A0A261VEV9</accession>
<keyword evidence="1" id="KW-1133">Transmembrane helix</keyword>
<feature type="transmembrane region" description="Helical" evidence="1">
    <location>
        <begin position="98"/>
        <end position="116"/>
    </location>
</feature>
<proteinExistence type="predicted"/>
<evidence type="ECO:0000313" key="2">
    <source>
        <dbReference type="EMBL" id="OZI72311.1"/>
    </source>
</evidence>
<dbReference type="Proteomes" id="UP000216429">
    <property type="component" value="Unassembled WGS sequence"/>
</dbReference>
<protein>
    <submittedName>
        <fullName evidence="2">Uncharacterized protein</fullName>
    </submittedName>
</protein>
<dbReference type="AlphaFoldDB" id="A0A261VEV9"/>
<gene>
    <name evidence="2" type="ORF">CAL22_15935</name>
</gene>
<reference evidence="3" key="1">
    <citation type="submission" date="2017-05" db="EMBL/GenBank/DDBJ databases">
        <title>Complete and WGS of Bordetella genogroups.</title>
        <authorList>
            <person name="Spilker T."/>
            <person name="Lipuma J."/>
        </authorList>
    </citation>
    <scope>NUCLEOTIDE SEQUENCE [LARGE SCALE GENOMIC DNA]</scope>
    <source>
        <strain evidence="3">AU6712</strain>
    </source>
</reference>
<feature type="transmembrane region" description="Helical" evidence="1">
    <location>
        <begin position="387"/>
        <end position="404"/>
    </location>
</feature>
<sequence>MLQRRYEQRKKARWLRLWRDSLFLQDSAAHRAALPLVFCLIYLLAECALSARLIEICAVDVHGHALAGARACGRVLSACAIVLLVWPMLRSSTSRGRALLYGGLLVAALSWAAGSLERVVLDRLIDASSVQARATAVATLQWRRDAAAAAPEAAPFAALWPAGMPVSVSGQAVAAMVGFLMAPEPEPVPADADLEQAYQRFVSSQFTVRSRFQAYRDAAVFRHEAMAAWSEPRHRAGASKDAQHAAFVAQTEASLRQQAGVDSLPPGLSLGEFAAHPLTQASWRTLLAYPQTSPPLSLTPIGRETFALYYYRPLRDARAQPASAVLAAPQRYANGAEREAYGRRAYELMVAPMLGLALSLLGMLTHLCRAGLLTIHYVSGWRLRRAGVELVALVAGVWALSLAARNWPAGLVADPAYAAWAASGGIDIGWLDALVRLEVLGYPLFDLVFHVLF</sequence>
<dbReference type="EMBL" id="NEVU01000003">
    <property type="protein sequence ID" value="OZI72311.1"/>
    <property type="molecule type" value="Genomic_DNA"/>
</dbReference>
<name>A0A261VEV9_9BORD</name>
<keyword evidence="3" id="KW-1185">Reference proteome</keyword>
<dbReference type="OrthoDB" id="8641573at2"/>
<organism evidence="2 3">
    <name type="scientific">Bordetella genomosp. 12</name>
    <dbReference type="NCBI Taxonomy" id="463035"/>
    <lineage>
        <taxon>Bacteria</taxon>
        <taxon>Pseudomonadati</taxon>
        <taxon>Pseudomonadota</taxon>
        <taxon>Betaproteobacteria</taxon>
        <taxon>Burkholderiales</taxon>
        <taxon>Alcaligenaceae</taxon>
        <taxon>Bordetella</taxon>
    </lineage>
</organism>
<evidence type="ECO:0000256" key="1">
    <source>
        <dbReference type="SAM" id="Phobius"/>
    </source>
</evidence>